<dbReference type="InterPro" id="IPR001680">
    <property type="entry name" value="WD40_rpt"/>
</dbReference>
<evidence type="ECO:0000256" key="2">
    <source>
        <dbReference type="ARBA" id="ARBA00022490"/>
    </source>
</evidence>
<comment type="subcellular location">
    <subcellularLocation>
        <location evidence="1">Cytoplasm</location>
    </subcellularLocation>
</comment>
<dbReference type="Proteomes" id="UP000306102">
    <property type="component" value="Unassembled WGS sequence"/>
</dbReference>
<dbReference type="Pfam" id="PF00400">
    <property type="entry name" value="WD40"/>
    <property type="match status" value="1"/>
</dbReference>
<feature type="repeat" description="WD" evidence="7">
    <location>
        <begin position="192"/>
        <end position="233"/>
    </location>
</feature>
<dbReference type="STRING" id="542762.A0A4S4DK30"/>
<evidence type="ECO:0000313" key="9">
    <source>
        <dbReference type="Proteomes" id="UP000306102"/>
    </source>
</evidence>
<accession>A0A4S4DK30</accession>
<evidence type="ECO:0000256" key="5">
    <source>
        <dbReference type="ARBA" id="ARBA00022737"/>
    </source>
</evidence>
<organism evidence="8 9">
    <name type="scientific">Camellia sinensis var. sinensis</name>
    <name type="common">China tea</name>
    <dbReference type="NCBI Taxonomy" id="542762"/>
    <lineage>
        <taxon>Eukaryota</taxon>
        <taxon>Viridiplantae</taxon>
        <taxon>Streptophyta</taxon>
        <taxon>Embryophyta</taxon>
        <taxon>Tracheophyta</taxon>
        <taxon>Spermatophyta</taxon>
        <taxon>Magnoliopsida</taxon>
        <taxon>eudicotyledons</taxon>
        <taxon>Gunneridae</taxon>
        <taxon>Pentapetalae</taxon>
        <taxon>asterids</taxon>
        <taxon>Ericales</taxon>
        <taxon>Theaceae</taxon>
        <taxon>Camellia</taxon>
    </lineage>
</organism>
<evidence type="ECO:0000256" key="1">
    <source>
        <dbReference type="ARBA" id="ARBA00004496"/>
    </source>
</evidence>
<evidence type="ECO:0000256" key="4">
    <source>
        <dbReference type="ARBA" id="ARBA00022694"/>
    </source>
</evidence>
<dbReference type="InterPro" id="IPR051973">
    <property type="entry name" value="tRNA_Anticodon_Mtase-Reg"/>
</dbReference>
<keyword evidence="2" id="KW-0963">Cytoplasm</keyword>
<dbReference type="GO" id="GO:0005737">
    <property type="term" value="C:cytoplasm"/>
    <property type="evidence" value="ECO:0007669"/>
    <property type="project" value="UniProtKB-SubCell"/>
</dbReference>
<keyword evidence="3 7" id="KW-0853">WD repeat</keyword>
<dbReference type="SUPFAM" id="SSF50978">
    <property type="entry name" value="WD40 repeat-like"/>
    <property type="match status" value="1"/>
</dbReference>
<evidence type="ECO:0000256" key="7">
    <source>
        <dbReference type="PROSITE-ProRule" id="PRU00221"/>
    </source>
</evidence>
<gene>
    <name evidence="8" type="ORF">TEA_009861</name>
</gene>
<evidence type="ECO:0000256" key="3">
    <source>
        <dbReference type="ARBA" id="ARBA00022574"/>
    </source>
</evidence>
<dbReference type="Gene3D" id="2.130.10.10">
    <property type="entry name" value="YVTN repeat-like/Quinoprotein amine dehydrogenase"/>
    <property type="match status" value="1"/>
</dbReference>
<comment type="caution">
    <text evidence="8">The sequence shown here is derived from an EMBL/GenBank/DDBJ whole genome shotgun (WGS) entry which is preliminary data.</text>
</comment>
<keyword evidence="5" id="KW-0677">Repeat</keyword>
<protein>
    <submittedName>
        <fullName evidence="8">Uncharacterized protein</fullName>
    </submittedName>
</protein>
<dbReference type="EMBL" id="SDRB02011009">
    <property type="protein sequence ID" value="THG03233.1"/>
    <property type="molecule type" value="Genomic_DNA"/>
</dbReference>
<comment type="similarity">
    <text evidence="6">Belongs to the WD repeat WDR6 family.</text>
</comment>
<dbReference type="GO" id="GO:0030488">
    <property type="term" value="P:tRNA methylation"/>
    <property type="evidence" value="ECO:0007669"/>
    <property type="project" value="TreeGrafter"/>
</dbReference>
<proteinExistence type="inferred from homology"/>
<reference evidence="8 9" key="1">
    <citation type="journal article" date="2018" name="Proc. Natl. Acad. Sci. U.S.A.">
        <title>Draft genome sequence of Camellia sinensis var. sinensis provides insights into the evolution of the tea genome and tea quality.</title>
        <authorList>
            <person name="Wei C."/>
            <person name="Yang H."/>
            <person name="Wang S."/>
            <person name="Zhao J."/>
            <person name="Liu C."/>
            <person name="Gao L."/>
            <person name="Xia E."/>
            <person name="Lu Y."/>
            <person name="Tai Y."/>
            <person name="She G."/>
            <person name="Sun J."/>
            <person name="Cao H."/>
            <person name="Tong W."/>
            <person name="Gao Q."/>
            <person name="Li Y."/>
            <person name="Deng W."/>
            <person name="Jiang X."/>
            <person name="Wang W."/>
            <person name="Chen Q."/>
            <person name="Zhang S."/>
            <person name="Li H."/>
            <person name="Wu J."/>
            <person name="Wang P."/>
            <person name="Li P."/>
            <person name="Shi C."/>
            <person name="Zheng F."/>
            <person name="Jian J."/>
            <person name="Huang B."/>
            <person name="Shan D."/>
            <person name="Shi M."/>
            <person name="Fang C."/>
            <person name="Yue Y."/>
            <person name="Li F."/>
            <person name="Li D."/>
            <person name="Wei S."/>
            <person name="Han B."/>
            <person name="Jiang C."/>
            <person name="Yin Y."/>
            <person name="Xia T."/>
            <person name="Zhang Z."/>
            <person name="Bennetzen J.L."/>
            <person name="Zhao S."/>
            <person name="Wan X."/>
        </authorList>
    </citation>
    <scope>NUCLEOTIDE SEQUENCE [LARGE SCALE GENOMIC DNA]</scope>
    <source>
        <strain evidence="9">cv. Shuchazao</strain>
        <tissue evidence="8">Leaf</tissue>
    </source>
</reference>
<dbReference type="InterPro" id="IPR036322">
    <property type="entry name" value="WD40_repeat_dom_sf"/>
</dbReference>
<dbReference type="PANTHER" id="PTHR14344">
    <property type="entry name" value="WD REPEAT PROTEIN"/>
    <property type="match status" value="1"/>
</dbReference>
<dbReference type="PROSITE" id="PS50294">
    <property type="entry name" value="WD_REPEATS_REGION"/>
    <property type="match status" value="1"/>
</dbReference>
<dbReference type="AlphaFoldDB" id="A0A4S4DK30"/>
<sequence length="284" mass="32316">MVKSFHVFQGIRVHGITTCSSINGNGNGHGKDRSFSSPIDFNIAVFGERRVKLFTLSIQMDCQFQDQPQDFIHFHLNLLHLLPKFSHWVLDVCFLKDHASSPHQESCCLAIGCSDNSVSFWDYLKLKANFHVRCPGAFCIPCGFGVKRLKLFVLHLMDFAIVIYKPYLYAVFGWRIWWEEIGKGKGKGKGRLAGHEGSIFRIAWFSDGSKLISVSDDRSARLWTVHAERKEFDNFAEILGSHSVGPVLFGHSARVWDCCIFDSGVPEMLFPWLMVGIWFLPNIL</sequence>
<keyword evidence="4" id="KW-0819">tRNA processing</keyword>
<keyword evidence="9" id="KW-1185">Reference proteome</keyword>
<dbReference type="InterPro" id="IPR015943">
    <property type="entry name" value="WD40/YVTN_repeat-like_dom_sf"/>
</dbReference>
<evidence type="ECO:0000313" key="8">
    <source>
        <dbReference type="EMBL" id="THG03233.1"/>
    </source>
</evidence>
<dbReference type="SMART" id="SM00320">
    <property type="entry name" value="WD40"/>
    <property type="match status" value="2"/>
</dbReference>
<evidence type="ECO:0000256" key="6">
    <source>
        <dbReference type="ARBA" id="ARBA00038255"/>
    </source>
</evidence>
<dbReference type="PROSITE" id="PS50082">
    <property type="entry name" value="WD_REPEATS_2"/>
    <property type="match status" value="1"/>
</dbReference>
<name>A0A4S4DK30_CAMSN</name>
<dbReference type="PANTHER" id="PTHR14344:SF3">
    <property type="entry name" value="WD REPEAT-CONTAINING PROTEIN 6"/>
    <property type="match status" value="1"/>
</dbReference>